<evidence type="ECO:0000256" key="5">
    <source>
        <dbReference type="SAM" id="Coils"/>
    </source>
</evidence>
<keyword evidence="5" id="KW-0175">Coiled coil</keyword>
<evidence type="ECO:0000256" key="2">
    <source>
        <dbReference type="ARBA" id="ARBA00022531"/>
    </source>
</evidence>
<keyword evidence="4" id="KW-0150">Chloroplast</keyword>
<comment type="function">
    <text evidence="4">Participates in efficiency of electron transfer from plastocyanin to P700 (or cytochrome c553 in algae and cyanobacteria). This plastocyanin-docking protein contributes to the specific association of plastocyanin to PSI.</text>
</comment>
<dbReference type="PANTHER" id="PTHR34939:SF1">
    <property type="entry name" value="PHOTOSYSTEM I REACTION CENTER SUBUNIT III, CHLOROPLASTIC"/>
    <property type="match status" value="1"/>
</dbReference>
<evidence type="ECO:0000313" key="7">
    <source>
        <dbReference type="EMBL" id="RYR62919.1"/>
    </source>
</evidence>
<evidence type="ECO:0000256" key="4">
    <source>
        <dbReference type="RuleBase" id="RU368107"/>
    </source>
</evidence>
<evidence type="ECO:0000256" key="6">
    <source>
        <dbReference type="SAM" id="MobiDB-lite"/>
    </source>
</evidence>
<comment type="caution">
    <text evidence="7">The sequence shown here is derived from an EMBL/GenBank/DDBJ whole genome shotgun (WGS) entry which is preliminary data.</text>
</comment>
<dbReference type="SUPFAM" id="SSF81536">
    <property type="entry name" value="Subunit III of photosystem I reaction centre, PsaF"/>
    <property type="match status" value="1"/>
</dbReference>
<dbReference type="Pfam" id="PF02507">
    <property type="entry name" value="PSI_PsaF"/>
    <property type="match status" value="2"/>
</dbReference>
<evidence type="ECO:0000256" key="3">
    <source>
        <dbReference type="ARBA" id="ARBA00022836"/>
    </source>
</evidence>
<keyword evidence="3 4" id="KW-0603">Photosystem I</keyword>
<keyword evidence="4" id="KW-0793">Thylakoid</keyword>
<dbReference type="PANTHER" id="PTHR34939">
    <property type="entry name" value="PHOTOSYSTEM I REACTION CENTER SUBUNIT III, CHLOROPLASTIC"/>
    <property type="match status" value="1"/>
</dbReference>
<dbReference type="STRING" id="3818.A0A445DIC5"/>
<gene>
    <name evidence="7" type="ORF">Ahy_A04g020673</name>
</gene>
<dbReference type="AlphaFoldDB" id="A0A445DIC5"/>
<comment type="subcellular location">
    <subcellularLocation>
        <location evidence="4">Plastid</location>
        <location evidence="4">Chloroplast thylakoid lumen</location>
    </subcellularLocation>
</comment>
<proteinExistence type="inferred from homology"/>
<protein>
    <recommendedName>
        <fullName evidence="4">Photosystem I reaction center subunit III</fullName>
    </recommendedName>
    <alternativeName>
        <fullName evidence="4">PSI-F</fullName>
    </alternativeName>
</protein>
<dbReference type="GO" id="GO:0009543">
    <property type="term" value="C:chloroplast thylakoid lumen"/>
    <property type="evidence" value="ECO:0007669"/>
    <property type="project" value="UniProtKB-SubCell"/>
</dbReference>
<evidence type="ECO:0000313" key="8">
    <source>
        <dbReference type="Proteomes" id="UP000289738"/>
    </source>
</evidence>
<organism evidence="7 8">
    <name type="scientific">Arachis hypogaea</name>
    <name type="common">Peanut</name>
    <dbReference type="NCBI Taxonomy" id="3818"/>
    <lineage>
        <taxon>Eukaryota</taxon>
        <taxon>Viridiplantae</taxon>
        <taxon>Streptophyta</taxon>
        <taxon>Embryophyta</taxon>
        <taxon>Tracheophyta</taxon>
        <taxon>Spermatophyta</taxon>
        <taxon>Magnoliopsida</taxon>
        <taxon>eudicotyledons</taxon>
        <taxon>Gunneridae</taxon>
        <taxon>Pentapetalae</taxon>
        <taxon>rosids</taxon>
        <taxon>fabids</taxon>
        <taxon>Fabales</taxon>
        <taxon>Fabaceae</taxon>
        <taxon>Papilionoideae</taxon>
        <taxon>50 kb inversion clade</taxon>
        <taxon>dalbergioids sensu lato</taxon>
        <taxon>Dalbergieae</taxon>
        <taxon>Pterocarpus clade</taxon>
        <taxon>Arachis</taxon>
    </lineage>
</organism>
<accession>A0A445DIC5</accession>
<keyword evidence="2 4" id="KW-0602">Photosynthesis</keyword>
<feature type="coiled-coil region" evidence="5">
    <location>
        <begin position="153"/>
        <end position="180"/>
    </location>
</feature>
<feature type="region of interest" description="Disordered" evidence="6">
    <location>
        <begin position="1"/>
        <end position="41"/>
    </location>
</feature>
<dbReference type="Gene3D" id="1.10.8.110">
    <property type="entry name" value="Photosystem I PsaF, reaction centre subunit III"/>
    <property type="match status" value="2"/>
</dbReference>
<dbReference type="InterPro" id="IPR003666">
    <property type="entry name" value="PSI_PsaF"/>
</dbReference>
<keyword evidence="8" id="KW-1185">Reference proteome</keyword>
<sequence>MESERGSPPQRRCSRRHCRRGAGSPEGRERRFADEMEREDEDAMQERRLFRRALSSLLGSIEAAAVARACRAPGIDLCASHRCLCAHTKLPLKPFLTKPKSITIICSTTTPTPRFSNNSTETTDSKLKTYSDALALLPAPLPATADISGLTPCKESKQIVKQQKQSIKELESSLKNVVGKKSRGKYSGSNNAGGRYTGGGDLSRLLLARGGALSRLAIKATIEKTKRRFENYGKDGLQCGSDRLPHQIVSGDQRH</sequence>
<reference evidence="7 8" key="1">
    <citation type="submission" date="2019-01" db="EMBL/GenBank/DDBJ databases">
        <title>Sequencing of cultivated peanut Arachis hypogaea provides insights into genome evolution and oil improvement.</title>
        <authorList>
            <person name="Chen X."/>
        </authorList>
    </citation>
    <scope>NUCLEOTIDE SEQUENCE [LARGE SCALE GENOMIC DNA]</scope>
    <source>
        <strain evidence="8">cv. Fuhuasheng</strain>
        <tissue evidence="7">Leaves</tissue>
    </source>
</reference>
<dbReference type="GO" id="GO:0009538">
    <property type="term" value="C:photosystem I reaction center"/>
    <property type="evidence" value="ECO:0007669"/>
    <property type="project" value="UniProtKB-UniRule"/>
</dbReference>
<feature type="compositionally biased region" description="Basic and acidic residues" evidence="6">
    <location>
        <begin position="26"/>
        <end position="35"/>
    </location>
</feature>
<dbReference type="InterPro" id="IPR036577">
    <property type="entry name" value="PSI_PsaF_sf"/>
</dbReference>
<dbReference type="GO" id="GO:0009535">
    <property type="term" value="C:chloroplast thylakoid membrane"/>
    <property type="evidence" value="ECO:0007669"/>
    <property type="project" value="TreeGrafter"/>
</dbReference>
<keyword evidence="4" id="KW-0934">Plastid</keyword>
<evidence type="ECO:0000256" key="1">
    <source>
        <dbReference type="ARBA" id="ARBA00008386"/>
    </source>
</evidence>
<dbReference type="GO" id="GO:0015979">
    <property type="term" value="P:photosynthesis"/>
    <property type="evidence" value="ECO:0007669"/>
    <property type="project" value="UniProtKB-UniRule"/>
</dbReference>
<dbReference type="Proteomes" id="UP000289738">
    <property type="component" value="Chromosome A04"/>
</dbReference>
<comment type="similarity">
    <text evidence="1 4">Belongs to the PsaF family.</text>
</comment>
<name>A0A445DIC5_ARAHY</name>
<dbReference type="EMBL" id="SDMP01000004">
    <property type="protein sequence ID" value="RYR62919.1"/>
    <property type="molecule type" value="Genomic_DNA"/>
</dbReference>